<feature type="binding site" evidence="11">
    <location>
        <position position="27"/>
    </location>
    <ligand>
        <name>Zn(2+)</name>
        <dbReference type="ChEBI" id="CHEBI:29105"/>
    </ligand>
</feature>
<evidence type="ECO:0000256" key="8">
    <source>
        <dbReference type="ARBA" id="ARBA00035167"/>
    </source>
</evidence>
<evidence type="ECO:0000256" key="4">
    <source>
        <dbReference type="ARBA" id="ARBA00022833"/>
    </source>
</evidence>
<evidence type="ECO:0000256" key="6">
    <source>
        <dbReference type="ARBA" id="ARBA00022980"/>
    </source>
</evidence>
<dbReference type="EMBL" id="JACHGJ010000010">
    <property type="protein sequence ID" value="MBB6482219.1"/>
    <property type="molecule type" value="Genomic_DNA"/>
</dbReference>
<dbReference type="SUPFAM" id="SSF57716">
    <property type="entry name" value="Glucocorticoid receptor-like (DNA-binding domain)"/>
    <property type="match status" value="1"/>
</dbReference>
<dbReference type="InterPro" id="IPR001209">
    <property type="entry name" value="Ribosomal_uS14"/>
</dbReference>
<evidence type="ECO:0000256" key="2">
    <source>
        <dbReference type="ARBA" id="ARBA00022723"/>
    </source>
</evidence>
<dbReference type="GO" id="GO:0003735">
    <property type="term" value="F:structural constituent of ribosome"/>
    <property type="evidence" value="ECO:0007669"/>
    <property type="project" value="InterPro"/>
</dbReference>
<evidence type="ECO:0000313" key="12">
    <source>
        <dbReference type="EMBL" id="MBB6482219.1"/>
    </source>
</evidence>
<comment type="similarity">
    <text evidence="10 11">Belongs to the universal ribosomal protein uS14 family. Zinc-binding uS14 subfamily.</text>
</comment>
<comment type="subunit">
    <text evidence="9 11">Part of the 30S ribosomal subunit. Contacts proteins S3 and S10.</text>
</comment>
<dbReference type="GO" id="GO:0006412">
    <property type="term" value="P:translation"/>
    <property type="evidence" value="ECO:0007669"/>
    <property type="project" value="UniProtKB-UniRule"/>
</dbReference>
<evidence type="ECO:0000256" key="7">
    <source>
        <dbReference type="ARBA" id="ARBA00023274"/>
    </source>
</evidence>
<dbReference type="PANTHER" id="PTHR19836:SF19">
    <property type="entry name" value="SMALL RIBOSOMAL SUBUNIT PROTEIN US14M"/>
    <property type="match status" value="1"/>
</dbReference>
<name>A0A841RHG9_9SPIO</name>
<dbReference type="GO" id="GO:0008270">
    <property type="term" value="F:zinc ion binding"/>
    <property type="evidence" value="ECO:0007669"/>
    <property type="project" value="UniProtKB-UniRule"/>
</dbReference>
<evidence type="ECO:0000256" key="11">
    <source>
        <dbReference type="HAMAP-Rule" id="MF_01364"/>
    </source>
</evidence>
<reference evidence="12 13" key="1">
    <citation type="submission" date="2020-08" db="EMBL/GenBank/DDBJ databases">
        <title>Genomic Encyclopedia of Type Strains, Phase IV (KMG-IV): sequencing the most valuable type-strain genomes for metagenomic binning, comparative biology and taxonomic classification.</title>
        <authorList>
            <person name="Goeker M."/>
        </authorList>
    </citation>
    <scope>NUCLEOTIDE SEQUENCE [LARGE SCALE GENOMIC DNA]</scope>
    <source>
        <strain evidence="12 13">DSM 2461</strain>
    </source>
</reference>
<sequence length="61" mass="7150">MAKKSMIVKAQRTPKFSTRAYNRCRICGRPRGYMRKFQMCRICFRKLASEGMIPGVTKSSW</sequence>
<evidence type="ECO:0000256" key="10">
    <source>
        <dbReference type="ARBA" id="ARBA00060857"/>
    </source>
</evidence>
<keyword evidence="2 11" id="KW-0479">Metal-binding</keyword>
<evidence type="ECO:0000256" key="3">
    <source>
        <dbReference type="ARBA" id="ARBA00022730"/>
    </source>
</evidence>
<comment type="function">
    <text evidence="1 11">Binds 16S rRNA, required for the assembly of 30S particles and may also be responsible for determining the conformation of the 16S rRNA at the A site.</text>
</comment>
<dbReference type="InterPro" id="IPR023053">
    <property type="entry name" value="Ribosomal_uS14_bact"/>
</dbReference>
<evidence type="ECO:0000256" key="1">
    <source>
        <dbReference type="ARBA" id="ARBA00003686"/>
    </source>
</evidence>
<feature type="binding site" evidence="11">
    <location>
        <position position="24"/>
    </location>
    <ligand>
        <name>Zn(2+)</name>
        <dbReference type="ChEBI" id="CHEBI:29105"/>
    </ligand>
</feature>
<keyword evidence="7 11" id="KW-0687">Ribonucleoprotein</keyword>
<dbReference type="GO" id="GO:0015935">
    <property type="term" value="C:small ribosomal subunit"/>
    <property type="evidence" value="ECO:0007669"/>
    <property type="project" value="TreeGrafter"/>
</dbReference>
<feature type="binding site" evidence="11">
    <location>
        <position position="43"/>
    </location>
    <ligand>
        <name>Zn(2+)</name>
        <dbReference type="ChEBI" id="CHEBI:29105"/>
    </ligand>
</feature>
<dbReference type="HAMAP" id="MF_01364_B">
    <property type="entry name" value="Ribosomal_uS14_2_B"/>
    <property type="match status" value="1"/>
</dbReference>
<keyword evidence="3 11" id="KW-0699">rRNA-binding</keyword>
<evidence type="ECO:0000256" key="9">
    <source>
        <dbReference type="ARBA" id="ARBA00047110"/>
    </source>
</evidence>
<dbReference type="Gene3D" id="4.10.830.10">
    <property type="entry name" value="30s Ribosomal Protein S14, Chain N"/>
    <property type="match status" value="1"/>
</dbReference>
<keyword evidence="4 11" id="KW-0862">Zinc</keyword>
<dbReference type="RefSeq" id="WP_184748453.1">
    <property type="nucleotide sequence ID" value="NZ_JACHGJ010000010.1"/>
</dbReference>
<dbReference type="GO" id="GO:0019843">
    <property type="term" value="F:rRNA binding"/>
    <property type="evidence" value="ECO:0007669"/>
    <property type="project" value="UniProtKB-UniRule"/>
</dbReference>
<proteinExistence type="inferred from homology"/>
<dbReference type="FunFam" id="4.10.830.10:FF:000001">
    <property type="entry name" value="30S ribosomal protein S14 type Z"/>
    <property type="match status" value="1"/>
</dbReference>
<dbReference type="NCBIfam" id="NF005974">
    <property type="entry name" value="PRK08061.1"/>
    <property type="match status" value="1"/>
</dbReference>
<dbReference type="PROSITE" id="PS00527">
    <property type="entry name" value="RIBOSOMAL_S14"/>
    <property type="match status" value="1"/>
</dbReference>
<feature type="binding site" evidence="11">
    <location>
        <position position="40"/>
    </location>
    <ligand>
        <name>Zn(2+)</name>
        <dbReference type="ChEBI" id="CHEBI:29105"/>
    </ligand>
</feature>
<comment type="cofactor">
    <cofactor evidence="11">
        <name>Zn(2+)</name>
        <dbReference type="ChEBI" id="CHEBI:29105"/>
    </cofactor>
    <text evidence="11">Binds 1 zinc ion per subunit.</text>
</comment>
<protein>
    <recommendedName>
        <fullName evidence="8 11">Small ribosomal subunit protein uS14</fullName>
    </recommendedName>
</protein>
<comment type="caution">
    <text evidence="12">The sequence shown here is derived from an EMBL/GenBank/DDBJ whole genome shotgun (WGS) entry which is preliminary data.</text>
</comment>
<evidence type="ECO:0000256" key="5">
    <source>
        <dbReference type="ARBA" id="ARBA00022884"/>
    </source>
</evidence>
<dbReference type="AlphaFoldDB" id="A0A841RHG9"/>
<evidence type="ECO:0000313" key="13">
    <source>
        <dbReference type="Proteomes" id="UP000587760"/>
    </source>
</evidence>
<accession>A0A841RHG9</accession>
<gene>
    <name evidence="11" type="primary">rpsZ</name>
    <name evidence="11" type="synonym">rpsN</name>
    <name evidence="12" type="ORF">HNR50_003908</name>
</gene>
<dbReference type="Proteomes" id="UP000587760">
    <property type="component" value="Unassembled WGS sequence"/>
</dbReference>
<dbReference type="InterPro" id="IPR018271">
    <property type="entry name" value="Ribosomal_uS14_CS"/>
</dbReference>
<dbReference type="Pfam" id="PF00253">
    <property type="entry name" value="Ribosomal_S14"/>
    <property type="match status" value="1"/>
</dbReference>
<keyword evidence="13" id="KW-1185">Reference proteome</keyword>
<keyword evidence="6 11" id="KW-0689">Ribosomal protein</keyword>
<dbReference type="GO" id="GO:0005737">
    <property type="term" value="C:cytoplasm"/>
    <property type="evidence" value="ECO:0007669"/>
    <property type="project" value="UniProtKB-ARBA"/>
</dbReference>
<keyword evidence="5 11" id="KW-0694">RNA-binding</keyword>
<dbReference type="InterPro" id="IPR043140">
    <property type="entry name" value="Ribosomal_uS14_sf"/>
</dbReference>
<dbReference type="PANTHER" id="PTHR19836">
    <property type="entry name" value="30S RIBOSOMAL PROTEIN S14"/>
    <property type="match status" value="1"/>
</dbReference>
<organism evidence="12 13">
    <name type="scientific">Spirochaeta isovalerica</name>
    <dbReference type="NCBI Taxonomy" id="150"/>
    <lineage>
        <taxon>Bacteria</taxon>
        <taxon>Pseudomonadati</taxon>
        <taxon>Spirochaetota</taxon>
        <taxon>Spirochaetia</taxon>
        <taxon>Spirochaetales</taxon>
        <taxon>Spirochaetaceae</taxon>
        <taxon>Spirochaeta</taxon>
    </lineage>
</organism>